<organism evidence="2 3">
    <name type="scientific">Hymenobacter lutimineralis</name>
    <dbReference type="NCBI Taxonomy" id="2606448"/>
    <lineage>
        <taxon>Bacteria</taxon>
        <taxon>Pseudomonadati</taxon>
        <taxon>Bacteroidota</taxon>
        <taxon>Cytophagia</taxon>
        <taxon>Cytophagales</taxon>
        <taxon>Hymenobacteraceae</taxon>
        <taxon>Hymenobacter</taxon>
    </lineage>
</organism>
<feature type="transmembrane region" description="Helical" evidence="1">
    <location>
        <begin position="200"/>
        <end position="224"/>
    </location>
</feature>
<feature type="transmembrane region" description="Helical" evidence="1">
    <location>
        <begin position="296"/>
        <end position="315"/>
    </location>
</feature>
<keyword evidence="1" id="KW-0472">Membrane</keyword>
<keyword evidence="1" id="KW-0812">Transmembrane</keyword>
<feature type="transmembrane region" description="Helical" evidence="1">
    <location>
        <begin position="91"/>
        <end position="111"/>
    </location>
</feature>
<accession>A0A5D6V266</accession>
<keyword evidence="3" id="KW-1185">Reference proteome</keyword>
<evidence type="ECO:0000313" key="2">
    <source>
        <dbReference type="EMBL" id="TYZ08889.1"/>
    </source>
</evidence>
<evidence type="ECO:0008006" key="4">
    <source>
        <dbReference type="Google" id="ProtNLM"/>
    </source>
</evidence>
<protein>
    <recommendedName>
        <fullName evidence="4">DUF2029 domain-containing protein</fullName>
    </recommendedName>
</protein>
<dbReference type="EMBL" id="VTHL01000011">
    <property type="protein sequence ID" value="TYZ08889.1"/>
    <property type="molecule type" value="Genomic_DNA"/>
</dbReference>
<dbReference type="Proteomes" id="UP000322791">
    <property type="component" value="Unassembled WGS sequence"/>
</dbReference>
<feature type="transmembrane region" description="Helical" evidence="1">
    <location>
        <begin position="353"/>
        <end position="370"/>
    </location>
</feature>
<proteinExistence type="predicted"/>
<evidence type="ECO:0000313" key="3">
    <source>
        <dbReference type="Proteomes" id="UP000322791"/>
    </source>
</evidence>
<sequence length="434" mass="49839">MPDSVAPLPGFIARYRNVWVVGLHVLLLACLTSALYAFGIIRYLPSNDTLFRWDVIWYNQIREGGYVYSETQMSNAAFFPMLPYVWRLSGLWLLGMSLLNASLFLAASAWLAHQLRLPPRLQLLLLSTPSLLFMVVPYTEALFFVFSTLLVLGLRRRRLWWWLLGLLGCGLTRSASTMFTPALVFMVLMWAMQPGQRKTAIVWGASGLGALLLSIGLVATTQWYQTGEPLGFIRAQKHWGHTLRALNFPFSDPSGIDVLWLDAQALWLGVAAAGLCTWLAWRWLLQWRQQRAFPILAPEVIFALGYCVGVTLFILSYQGGSLWNIGRYIFATPFFVVLVAYQASLPAWPWRRYLLIALGTMLFWQVFGIYSLNFDTFSTGQAIWYFGLVTAYLVAYLAWRQLRWQREITMLLYVFNLVMLLHMLEGWLQYYVVQ</sequence>
<dbReference type="AlphaFoldDB" id="A0A5D6V266"/>
<feature type="transmembrane region" description="Helical" evidence="1">
    <location>
        <begin position="411"/>
        <end position="432"/>
    </location>
</feature>
<comment type="caution">
    <text evidence="2">The sequence shown here is derived from an EMBL/GenBank/DDBJ whole genome shotgun (WGS) entry which is preliminary data.</text>
</comment>
<dbReference type="RefSeq" id="WP_149071214.1">
    <property type="nucleotide sequence ID" value="NZ_VTHL01000011.1"/>
</dbReference>
<reference evidence="2 3" key="1">
    <citation type="submission" date="2019-08" db="EMBL/GenBank/DDBJ databases">
        <authorList>
            <person name="Seo M.-J."/>
        </authorList>
    </citation>
    <scope>NUCLEOTIDE SEQUENCE [LARGE SCALE GENOMIC DNA]</scope>
    <source>
        <strain evidence="2 3">KIGAM108</strain>
    </source>
</reference>
<evidence type="ECO:0000256" key="1">
    <source>
        <dbReference type="SAM" id="Phobius"/>
    </source>
</evidence>
<feature type="transmembrane region" description="Helical" evidence="1">
    <location>
        <begin position="321"/>
        <end position="341"/>
    </location>
</feature>
<gene>
    <name evidence="2" type="ORF">FY528_11785</name>
</gene>
<feature type="transmembrane region" description="Helical" evidence="1">
    <location>
        <begin position="18"/>
        <end position="44"/>
    </location>
</feature>
<name>A0A5D6V266_9BACT</name>
<feature type="transmembrane region" description="Helical" evidence="1">
    <location>
        <begin position="265"/>
        <end position="284"/>
    </location>
</feature>
<feature type="transmembrane region" description="Helical" evidence="1">
    <location>
        <begin position="123"/>
        <end position="153"/>
    </location>
</feature>
<keyword evidence="1" id="KW-1133">Transmembrane helix</keyword>
<feature type="transmembrane region" description="Helical" evidence="1">
    <location>
        <begin position="382"/>
        <end position="399"/>
    </location>
</feature>